<comment type="caution">
    <text evidence="1">The sequence shown here is derived from an EMBL/GenBank/DDBJ whole genome shotgun (WGS) entry which is preliminary data.</text>
</comment>
<organism evidence="1 2">
    <name type="scientific">Trifolium pratense</name>
    <name type="common">Red clover</name>
    <dbReference type="NCBI Taxonomy" id="57577"/>
    <lineage>
        <taxon>Eukaryota</taxon>
        <taxon>Viridiplantae</taxon>
        <taxon>Streptophyta</taxon>
        <taxon>Embryophyta</taxon>
        <taxon>Tracheophyta</taxon>
        <taxon>Spermatophyta</taxon>
        <taxon>Magnoliopsida</taxon>
        <taxon>eudicotyledons</taxon>
        <taxon>Gunneridae</taxon>
        <taxon>Pentapetalae</taxon>
        <taxon>rosids</taxon>
        <taxon>fabids</taxon>
        <taxon>Fabales</taxon>
        <taxon>Fabaceae</taxon>
        <taxon>Papilionoideae</taxon>
        <taxon>50 kb inversion clade</taxon>
        <taxon>NPAAA clade</taxon>
        <taxon>Hologalegina</taxon>
        <taxon>IRL clade</taxon>
        <taxon>Trifolieae</taxon>
        <taxon>Trifolium</taxon>
    </lineage>
</organism>
<proteinExistence type="predicted"/>
<keyword evidence="2" id="KW-1185">Reference proteome</keyword>
<evidence type="ECO:0000313" key="2">
    <source>
        <dbReference type="Proteomes" id="UP001177021"/>
    </source>
</evidence>
<gene>
    <name evidence="1" type="ORF">MILVUS5_LOCUS36836</name>
</gene>
<dbReference type="EMBL" id="CASHSV030000716">
    <property type="protein sequence ID" value="CAJ2673343.1"/>
    <property type="molecule type" value="Genomic_DNA"/>
</dbReference>
<sequence length="324" mass="36990">MHDKLPTDENLKIRGCSLPSICSLCSACEESSFHLFFECSFAFYLWCWLASILNLTLQFQSIEDLWKLCDRGWNAQCKLVIKATIVNIINMIWLARNNMRFNNIKTSRHSAIALISSNAALSGNKTKLLASGSIRDFSILKYFNINIHPPKAPQIKEVIWCPPSHGWIKCNTDGAATLVTSSCGGIFRNYLADLVCCFAQNTSQGSAFYAELCGAMSAIEIAHRFHWHQLWIETDSSLMVKAFKNDALIPWKLRNRWSNCNCLLRNMNVIVSHVFREGNTCADNLARIGLNLENLTIWFDLPTEIRDSFFRNKIGLPNYRFTNW</sequence>
<name>A0ACB0LY47_TRIPR</name>
<protein>
    <submittedName>
        <fullName evidence="1">Uncharacterized protein</fullName>
    </submittedName>
</protein>
<accession>A0ACB0LY47</accession>
<evidence type="ECO:0000313" key="1">
    <source>
        <dbReference type="EMBL" id="CAJ2673343.1"/>
    </source>
</evidence>
<reference evidence="1" key="1">
    <citation type="submission" date="2023-10" db="EMBL/GenBank/DDBJ databases">
        <authorList>
            <person name="Rodriguez Cubillos JULIANA M."/>
            <person name="De Vega J."/>
        </authorList>
    </citation>
    <scope>NUCLEOTIDE SEQUENCE</scope>
</reference>
<dbReference type="Proteomes" id="UP001177021">
    <property type="component" value="Unassembled WGS sequence"/>
</dbReference>